<dbReference type="Proteomes" id="UP001152876">
    <property type="component" value="Unassembled WGS sequence"/>
</dbReference>
<keyword evidence="4" id="KW-0472">Membrane</keyword>
<dbReference type="GO" id="GO:0007155">
    <property type="term" value="P:cell adhesion"/>
    <property type="evidence" value="ECO:0007669"/>
    <property type="project" value="InterPro"/>
</dbReference>
<keyword evidence="6" id="KW-1185">Reference proteome</keyword>
<comment type="caution">
    <text evidence="5">The sequence shown here is derived from an EMBL/GenBank/DDBJ whole genome shotgun (WGS) entry which is preliminary data.</text>
</comment>
<dbReference type="InterPro" id="IPR045584">
    <property type="entry name" value="Pilin-like"/>
</dbReference>
<feature type="transmembrane region" description="Helical" evidence="4">
    <location>
        <begin position="27"/>
        <end position="48"/>
    </location>
</feature>
<dbReference type="SUPFAM" id="SSF54523">
    <property type="entry name" value="Pili subunits"/>
    <property type="match status" value="1"/>
</dbReference>
<keyword evidence="4" id="KW-1133">Transmembrane helix</keyword>
<evidence type="ECO:0000256" key="3">
    <source>
        <dbReference type="RuleBase" id="RU000389"/>
    </source>
</evidence>
<organism evidence="5 6">
    <name type="scientific">Hydrogenophaga taeniospiralis CCUG 15921</name>
    <dbReference type="NCBI Taxonomy" id="1281780"/>
    <lineage>
        <taxon>Bacteria</taxon>
        <taxon>Pseudomonadati</taxon>
        <taxon>Pseudomonadota</taxon>
        <taxon>Betaproteobacteria</taxon>
        <taxon>Burkholderiales</taxon>
        <taxon>Comamonadaceae</taxon>
        <taxon>Hydrogenophaga</taxon>
    </lineage>
</organism>
<dbReference type="GO" id="GO:0009289">
    <property type="term" value="C:pilus"/>
    <property type="evidence" value="ECO:0007669"/>
    <property type="project" value="InterPro"/>
</dbReference>
<dbReference type="Pfam" id="PF00114">
    <property type="entry name" value="Pilin"/>
    <property type="match status" value="1"/>
</dbReference>
<evidence type="ECO:0000256" key="4">
    <source>
        <dbReference type="SAM" id="Phobius"/>
    </source>
</evidence>
<dbReference type="AlphaFoldDB" id="A0A9X4P9F5"/>
<name>A0A9X4P9F5_9BURK</name>
<dbReference type="EMBL" id="AOGK01000031">
    <property type="protein sequence ID" value="MDG5978118.1"/>
    <property type="molecule type" value="Genomic_DNA"/>
</dbReference>
<keyword evidence="3" id="KW-0281">Fimbrium</keyword>
<dbReference type="NCBIfam" id="TIGR02532">
    <property type="entry name" value="IV_pilin_GFxxxE"/>
    <property type="match status" value="1"/>
</dbReference>
<accession>A0A9X4P9F5</accession>
<keyword evidence="4" id="KW-0812">Transmembrane</keyword>
<evidence type="ECO:0000313" key="5">
    <source>
        <dbReference type="EMBL" id="MDG5978118.1"/>
    </source>
</evidence>
<evidence type="ECO:0000313" key="6">
    <source>
        <dbReference type="Proteomes" id="UP001152876"/>
    </source>
</evidence>
<comment type="similarity">
    <text evidence="1 3">Belongs to the N-Me-Phe pilin family.</text>
</comment>
<gene>
    <name evidence="5" type="ORF">H010_22889</name>
</gene>
<evidence type="ECO:0000256" key="2">
    <source>
        <dbReference type="ARBA" id="ARBA00022481"/>
    </source>
</evidence>
<sequence>MPQNATIPTRRLIARSPVNTSNTRRRGFTLIELMVVVAIIAILALMAVPNLASKYIRENIVEAMPLAKIAKEPVAAAWAATKTMPDDNASAGLPAPEKIVNNVVKSVTVEGGAIHIVFGNRANGALQGKTLTLRPAVVEDTPIVPVAWVCGHAKAPDKMKALGTDKTDILPAHLPVNCV</sequence>
<protein>
    <submittedName>
        <fullName evidence="5">P(-)rp(+) fimbrial protein</fullName>
    </submittedName>
</protein>
<dbReference type="Gene3D" id="3.30.700.10">
    <property type="entry name" value="Glycoprotein, Type 4 Pilin"/>
    <property type="match status" value="1"/>
</dbReference>
<dbReference type="OrthoDB" id="115249at2"/>
<dbReference type="InterPro" id="IPR012902">
    <property type="entry name" value="N_methyl_site"/>
</dbReference>
<dbReference type="Pfam" id="PF07963">
    <property type="entry name" value="N_methyl"/>
    <property type="match status" value="1"/>
</dbReference>
<keyword evidence="2" id="KW-0488">Methylation</keyword>
<dbReference type="PROSITE" id="PS00409">
    <property type="entry name" value="PROKAR_NTER_METHYL"/>
    <property type="match status" value="1"/>
</dbReference>
<proteinExistence type="inferred from homology"/>
<dbReference type="InterPro" id="IPR001082">
    <property type="entry name" value="Pilin"/>
</dbReference>
<reference evidence="5" key="1">
    <citation type="submission" date="2013-01" db="EMBL/GenBank/DDBJ databases">
        <title>Genome draft of Hydrogenophaga taeniospiralis 2K1.</title>
        <authorList>
            <person name="Gomila M."/>
            <person name="Lalucat J."/>
        </authorList>
    </citation>
    <scope>NUCLEOTIDE SEQUENCE</scope>
    <source>
        <strain evidence="5">CCUG 15921</strain>
    </source>
</reference>
<evidence type="ECO:0000256" key="1">
    <source>
        <dbReference type="ARBA" id="ARBA00005233"/>
    </source>
</evidence>